<evidence type="ECO:0000313" key="11">
    <source>
        <dbReference type="Proteomes" id="UP001363035"/>
    </source>
</evidence>
<dbReference type="Proteomes" id="UP001363035">
    <property type="component" value="Unassembled WGS sequence"/>
</dbReference>
<accession>A0ABU8I622</accession>
<comment type="caution">
    <text evidence="10">The sequence shown here is derived from an EMBL/GenBank/DDBJ whole genome shotgun (WGS) entry which is preliminary data.</text>
</comment>
<evidence type="ECO:0000256" key="8">
    <source>
        <dbReference type="SAM" id="Coils"/>
    </source>
</evidence>
<keyword evidence="4" id="KW-1134">Transmembrane beta strand</keyword>
<evidence type="ECO:0000313" key="10">
    <source>
        <dbReference type="EMBL" id="MEI5985172.1"/>
    </source>
</evidence>
<keyword evidence="11" id="KW-1185">Reference proteome</keyword>
<dbReference type="InterPro" id="IPR051906">
    <property type="entry name" value="TolC-like"/>
</dbReference>
<dbReference type="EMBL" id="JAYLLN010000021">
    <property type="protein sequence ID" value="MEI5985172.1"/>
    <property type="molecule type" value="Genomic_DNA"/>
</dbReference>
<dbReference type="SUPFAM" id="SSF56954">
    <property type="entry name" value="Outer membrane efflux proteins (OEP)"/>
    <property type="match status" value="1"/>
</dbReference>
<evidence type="ECO:0000256" key="3">
    <source>
        <dbReference type="ARBA" id="ARBA00022448"/>
    </source>
</evidence>
<dbReference type="PANTHER" id="PTHR30026:SF20">
    <property type="entry name" value="OUTER MEMBRANE PROTEIN TOLC"/>
    <property type="match status" value="1"/>
</dbReference>
<keyword evidence="3" id="KW-0813">Transport</keyword>
<dbReference type="PANTHER" id="PTHR30026">
    <property type="entry name" value="OUTER MEMBRANE PROTEIN TOLC"/>
    <property type="match status" value="1"/>
</dbReference>
<evidence type="ECO:0000256" key="1">
    <source>
        <dbReference type="ARBA" id="ARBA00004442"/>
    </source>
</evidence>
<sequence length="465" mass="52816">MNNQTIRKALISTAVLFGSTISVQAQQIGFKEFKQPVEQAIQHNRSIQNATLENQKISLEREHVKGKFLPHVSANAMYGYLNSNMDIDLPTKQLPLLGTSIYDGSQQLNVSSQVAMAGVTATQVIFSGLQITNGQKALEQKFKAQDLMNQAGYDQLAQEVVLSFDQLMLLKEVDVLIQDSEKRLKKEHEKVVRAIDNGLAIPYDRDKIKLAMLELESRKAELESNRELLFFKLQELTGLPIERLKETNYNLQELSLNLEDAQTMNRKEVQALEAAGKAYEYVYKKEKGSRLPQVFAFGNLSYINAFSTDLTIKNLPKMGNLKLESNHFQMAPNYAVGIGMKWNIFEGKAHKTAIEKTKLDMQINDNKLLDTQEKLSLLQKKTTVDYQLALKKTKVNEQQVAIAKNNLHLASRQFEEGLTDVTERLEAENEYYKQSLNYFQQVLAQRQAASELLKANGNLYETITR</sequence>
<comment type="similarity">
    <text evidence="2">Belongs to the outer membrane factor (OMF) (TC 1.B.17) family.</text>
</comment>
<keyword evidence="5" id="KW-0812">Transmembrane</keyword>
<dbReference type="Pfam" id="PF02321">
    <property type="entry name" value="OEP"/>
    <property type="match status" value="1"/>
</dbReference>
<evidence type="ECO:0000256" key="9">
    <source>
        <dbReference type="SAM" id="SignalP"/>
    </source>
</evidence>
<evidence type="ECO:0000256" key="5">
    <source>
        <dbReference type="ARBA" id="ARBA00022692"/>
    </source>
</evidence>
<feature type="coiled-coil region" evidence="8">
    <location>
        <begin position="177"/>
        <end position="271"/>
    </location>
</feature>
<gene>
    <name evidence="10" type="ORF">VJ786_09680</name>
</gene>
<comment type="subcellular location">
    <subcellularLocation>
        <location evidence="1">Cell outer membrane</location>
    </subcellularLocation>
</comment>
<evidence type="ECO:0000256" key="2">
    <source>
        <dbReference type="ARBA" id="ARBA00007613"/>
    </source>
</evidence>
<organism evidence="10 11">
    <name type="scientific">Sphingobacterium tenebrionis</name>
    <dbReference type="NCBI Taxonomy" id="3111775"/>
    <lineage>
        <taxon>Bacteria</taxon>
        <taxon>Pseudomonadati</taxon>
        <taxon>Bacteroidota</taxon>
        <taxon>Sphingobacteriia</taxon>
        <taxon>Sphingobacteriales</taxon>
        <taxon>Sphingobacteriaceae</taxon>
        <taxon>Sphingobacterium</taxon>
    </lineage>
</organism>
<keyword evidence="7" id="KW-0998">Cell outer membrane</keyword>
<reference evidence="10 11" key="1">
    <citation type="submission" date="2024-01" db="EMBL/GenBank/DDBJ databases">
        <title>Sphingobacterium tenebrionis sp. nov., a novel endophyte isolated from tenebrio molitor intestines.</title>
        <authorList>
            <person name="Zhang C."/>
        </authorList>
    </citation>
    <scope>NUCLEOTIDE SEQUENCE [LARGE SCALE GENOMIC DNA]</scope>
    <source>
        <strain evidence="10 11">PU5-4</strain>
    </source>
</reference>
<evidence type="ECO:0000256" key="7">
    <source>
        <dbReference type="ARBA" id="ARBA00023237"/>
    </source>
</evidence>
<name>A0ABU8I622_9SPHI</name>
<protein>
    <submittedName>
        <fullName evidence="10">TolC family protein</fullName>
    </submittedName>
</protein>
<dbReference type="RefSeq" id="WP_134776404.1">
    <property type="nucleotide sequence ID" value="NZ_JAYLLN010000021.1"/>
</dbReference>
<dbReference type="Gene3D" id="1.20.1600.10">
    <property type="entry name" value="Outer membrane efflux proteins (OEP)"/>
    <property type="match status" value="1"/>
</dbReference>
<evidence type="ECO:0000256" key="4">
    <source>
        <dbReference type="ARBA" id="ARBA00022452"/>
    </source>
</evidence>
<keyword evidence="9" id="KW-0732">Signal</keyword>
<evidence type="ECO:0000256" key="6">
    <source>
        <dbReference type="ARBA" id="ARBA00023136"/>
    </source>
</evidence>
<keyword evidence="8" id="KW-0175">Coiled coil</keyword>
<feature type="chain" id="PRO_5046434550" evidence="9">
    <location>
        <begin position="26"/>
        <end position="465"/>
    </location>
</feature>
<dbReference type="InterPro" id="IPR003423">
    <property type="entry name" value="OMP_efflux"/>
</dbReference>
<keyword evidence="6" id="KW-0472">Membrane</keyword>
<feature type="signal peptide" evidence="9">
    <location>
        <begin position="1"/>
        <end position="25"/>
    </location>
</feature>
<proteinExistence type="inferred from homology"/>